<dbReference type="InterPro" id="IPR001129">
    <property type="entry name" value="Membr-assoc_MAPEG"/>
</dbReference>
<keyword evidence="3 5" id="KW-1133">Transmembrane helix</keyword>
<reference evidence="6 7" key="1">
    <citation type="submission" date="2012-09" db="EMBL/GenBank/DDBJ databases">
        <authorList>
            <person name="Dupont C.L."/>
            <person name="Rusch D.B."/>
            <person name="Lombardo M.-J."/>
            <person name="Novotny M."/>
            <person name="Yee-Greenbaum J."/>
            <person name="Laskin R."/>
        </authorList>
    </citation>
    <scope>NUCLEOTIDE SEQUENCE [LARGE SCALE GENOMIC DNA]</scope>
    <source>
        <strain evidence="6">SAR86E</strain>
    </source>
</reference>
<dbReference type="SUPFAM" id="SSF161084">
    <property type="entry name" value="MAPEG domain-like"/>
    <property type="match status" value="1"/>
</dbReference>
<sequence length="95" mass="10655">MSPTMFERSRRTTENLKESLPIFLALAVLSIIGDVQANIQIASYWLTLRVIFAAIYISGFKLKPANEAGHQAQPLRSFVWALSIVCLFKMGINLI</sequence>
<evidence type="ECO:0000313" key="6">
    <source>
        <dbReference type="EMBL" id="EKO36757.1"/>
    </source>
</evidence>
<dbReference type="Pfam" id="PF01124">
    <property type="entry name" value="MAPEG"/>
    <property type="match status" value="1"/>
</dbReference>
<feature type="transmembrane region" description="Helical" evidence="5">
    <location>
        <begin position="20"/>
        <end position="37"/>
    </location>
</feature>
<comment type="subcellular location">
    <subcellularLocation>
        <location evidence="1">Membrane</location>
    </subcellularLocation>
</comment>
<dbReference type="Gene3D" id="1.20.120.550">
    <property type="entry name" value="Membrane associated eicosanoid/glutathione metabolism-like domain"/>
    <property type="match status" value="1"/>
</dbReference>
<dbReference type="STRING" id="1208365.B273_0881"/>
<feature type="transmembrane region" description="Helical" evidence="5">
    <location>
        <begin position="43"/>
        <end position="62"/>
    </location>
</feature>
<evidence type="ECO:0000256" key="5">
    <source>
        <dbReference type="SAM" id="Phobius"/>
    </source>
</evidence>
<keyword evidence="2 5" id="KW-0812">Transmembrane</keyword>
<evidence type="ECO:0000256" key="1">
    <source>
        <dbReference type="ARBA" id="ARBA00004370"/>
    </source>
</evidence>
<protein>
    <submittedName>
        <fullName evidence="6">MAPEG family protein</fullName>
    </submittedName>
</protein>
<keyword evidence="4 5" id="KW-0472">Membrane</keyword>
<evidence type="ECO:0000256" key="3">
    <source>
        <dbReference type="ARBA" id="ARBA00022989"/>
    </source>
</evidence>
<evidence type="ECO:0000256" key="2">
    <source>
        <dbReference type="ARBA" id="ARBA00022692"/>
    </source>
</evidence>
<dbReference type="AlphaFoldDB" id="K6FDQ2"/>
<dbReference type="EMBL" id="AMWX01000002">
    <property type="protein sequence ID" value="EKO36757.1"/>
    <property type="molecule type" value="Genomic_DNA"/>
</dbReference>
<comment type="caution">
    <text evidence="6">The sequence shown here is derived from an EMBL/GenBank/DDBJ whole genome shotgun (WGS) entry which is preliminary data.</text>
</comment>
<dbReference type="InterPro" id="IPR023352">
    <property type="entry name" value="MAPEG-like_dom_sf"/>
</dbReference>
<proteinExistence type="predicted"/>
<evidence type="ECO:0000313" key="7">
    <source>
        <dbReference type="Proteomes" id="UP000010310"/>
    </source>
</evidence>
<gene>
    <name evidence="6" type="ORF">B273_0881</name>
</gene>
<name>K6FDQ2_9GAMM</name>
<keyword evidence="7" id="KW-1185">Reference proteome</keyword>
<evidence type="ECO:0000256" key="4">
    <source>
        <dbReference type="ARBA" id="ARBA00023136"/>
    </source>
</evidence>
<organism evidence="6 7">
    <name type="scientific">SAR86 cluster bacterium SAR86E</name>
    <dbReference type="NCBI Taxonomy" id="1208365"/>
    <lineage>
        <taxon>Bacteria</taxon>
        <taxon>Pseudomonadati</taxon>
        <taxon>Pseudomonadota</taxon>
        <taxon>Gammaproteobacteria</taxon>
        <taxon>SAR86 cluster</taxon>
    </lineage>
</organism>
<dbReference type="GO" id="GO:0016020">
    <property type="term" value="C:membrane"/>
    <property type="evidence" value="ECO:0007669"/>
    <property type="project" value="UniProtKB-SubCell"/>
</dbReference>
<accession>K6FDQ2</accession>
<dbReference type="Proteomes" id="UP000010310">
    <property type="component" value="Unassembled WGS sequence"/>
</dbReference>